<dbReference type="Pfam" id="PF13189">
    <property type="entry name" value="Cytidylate_kin2"/>
    <property type="match status" value="1"/>
</dbReference>
<keyword evidence="2" id="KW-0808">Transferase</keyword>
<reference evidence="2" key="1">
    <citation type="journal article" date="2021" name="PeerJ">
        <title>Extensive microbial diversity within the chicken gut microbiome revealed by metagenomics and culture.</title>
        <authorList>
            <person name="Gilroy R."/>
            <person name="Ravi A."/>
            <person name="Getino M."/>
            <person name="Pursley I."/>
            <person name="Horton D.L."/>
            <person name="Alikhan N.F."/>
            <person name="Baker D."/>
            <person name="Gharbi K."/>
            <person name="Hall N."/>
            <person name="Watson M."/>
            <person name="Adriaenssens E.M."/>
            <person name="Foster-Nyarko E."/>
            <person name="Jarju S."/>
            <person name="Secka A."/>
            <person name="Antonio M."/>
            <person name="Oren A."/>
            <person name="Chaudhuri R.R."/>
            <person name="La Ragione R."/>
            <person name="Hildebrand F."/>
            <person name="Pallen M.J."/>
        </authorList>
    </citation>
    <scope>NUCLEOTIDE SEQUENCE</scope>
    <source>
        <strain evidence="2">ChiGjej6B6-14162</strain>
    </source>
</reference>
<organism evidence="2 3">
    <name type="scientific">Candidatus Parabacteroides intestinipullorum</name>
    <dbReference type="NCBI Taxonomy" id="2838723"/>
    <lineage>
        <taxon>Bacteria</taxon>
        <taxon>Pseudomonadati</taxon>
        <taxon>Bacteroidota</taxon>
        <taxon>Bacteroidia</taxon>
        <taxon>Bacteroidales</taxon>
        <taxon>Tannerellaceae</taxon>
        <taxon>Parabacteroides</taxon>
    </lineage>
</organism>
<dbReference type="Pfam" id="PF19700">
    <property type="entry name" value="DUF6198"/>
    <property type="match status" value="1"/>
</dbReference>
<feature type="transmembrane region" description="Helical" evidence="1">
    <location>
        <begin position="112"/>
        <end position="132"/>
    </location>
</feature>
<reference evidence="2" key="2">
    <citation type="submission" date="2021-04" db="EMBL/GenBank/DDBJ databases">
        <authorList>
            <person name="Gilroy R."/>
        </authorList>
    </citation>
    <scope>NUCLEOTIDE SEQUENCE</scope>
    <source>
        <strain evidence="2">ChiGjej6B6-14162</strain>
    </source>
</reference>
<accession>A0A9D1X7G0</accession>
<dbReference type="InterPro" id="IPR038750">
    <property type="entry name" value="YczE/YyaS-like"/>
</dbReference>
<feature type="transmembrane region" description="Helical" evidence="1">
    <location>
        <begin position="12"/>
        <end position="32"/>
    </location>
</feature>
<evidence type="ECO:0000313" key="2">
    <source>
        <dbReference type="EMBL" id="HIX74304.1"/>
    </source>
</evidence>
<dbReference type="AlphaFoldDB" id="A0A9D1X7G0"/>
<dbReference type="InterPro" id="IPR027417">
    <property type="entry name" value="P-loop_NTPase"/>
</dbReference>
<keyword evidence="1" id="KW-1133">Transmembrane helix</keyword>
<dbReference type="EMBL" id="DXEL01000036">
    <property type="protein sequence ID" value="HIX74304.1"/>
    <property type="molecule type" value="Genomic_DNA"/>
</dbReference>
<evidence type="ECO:0000256" key="1">
    <source>
        <dbReference type="SAM" id="Phobius"/>
    </source>
</evidence>
<dbReference type="GO" id="GO:0016301">
    <property type="term" value="F:kinase activity"/>
    <property type="evidence" value="ECO:0007669"/>
    <property type="project" value="UniProtKB-KW"/>
</dbReference>
<feature type="transmembrane region" description="Helical" evidence="1">
    <location>
        <begin position="52"/>
        <end position="71"/>
    </location>
</feature>
<dbReference type="PANTHER" id="PTHR40078">
    <property type="entry name" value="INTEGRAL MEMBRANE PROTEIN-RELATED"/>
    <property type="match status" value="1"/>
</dbReference>
<protein>
    <submittedName>
        <fullName evidence="2">Cytidylate kinase family protein</fullName>
    </submittedName>
</protein>
<comment type="caution">
    <text evidence="2">The sequence shown here is derived from an EMBL/GenBank/DDBJ whole genome shotgun (WGS) entry which is preliminary data.</text>
</comment>
<keyword evidence="1" id="KW-0472">Membrane</keyword>
<sequence>MSKKELYKRYFLFLCSIFINSFSIAVITKAALGTSPISSVPYVLSLFTPFTMGQYTIVMNLIFILLEMTMMSRLEIHEKRYELWAQVPITLCFGSFIDVSMHVLWWLEPTAYLSQIVTLLVGCVLLALGISIEVKANVAMVTGEYLVQVISRFVKREFGFVKVVFDVTLVTIACLLGLIFMSRIDGVREGTIVAALIVGPITRFFRPYCRVFDRWLLDKREAPKAKPSEKYPVVVTIAREYGSGGHLLGEMLAKELGVKYYDKELISMVAKETDMPESFVAENEQSMSSNYLLNIILQDYEAPLERSLSSADALFVSQSRVIRQIARAHSCVIIGRCADYILDDFPESSVIRIFCYSDQESAYKRCVEAYHLEPSSARAAISRVNRARIAHYQHYTGRKWADPHNYNLMINTGSMSLPMACALIKRLYEECQSAKA</sequence>
<dbReference type="PANTHER" id="PTHR40078:SF1">
    <property type="entry name" value="INTEGRAL MEMBRANE PROTEIN"/>
    <property type="match status" value="1"/>
</dbReference>
<dbReference type="Proteomes" id="UP000886740">
    <property type="component" value="Unassembled WGS sequence"/>
</dbReference>
<gene>
    <name evidence="2" type="ORF">H9977_04620</name>
</gene>
<keyword evidence="1" id="KW-0812">Transmembrane</keyword>
<name>A0A9D1X7G0_9BACT</name>
<feature type="transmembrane region" description="Helical" evidence="1">
    <location>
        <begin position="160"/>
        <end position="181"/>
    </location>
</feature>
<evidence type="ECO:0000313" key="3">
    <source>
        <dbReference type="Proteomes" id="UP000886740"/>
    </source>
</evidence>
<feature type="transmembrane region" description="Helical" evidence="1">
    <location>
        <begin position="83"/>
        <end position="106"/>
    </location>
</feature>
<proteinExistence type="predicted"/>
<dbReference type="Gene3D" id="3.40.50.300">
    <property type="entry name" value="P-loop containing nucleotide triphosphate hydrolases"/>
    <property type="match status" value="1"/>
</dbReference>
<keyword evidence="2" id="KW-0418">Kinase</keyword>